<name>A0ABT7VR73_9GAMM</name>
<dbReference type="Proteomes" id="UP001171945">
    <property type="component" value="Unassembled WGS sequence"/>
</dbReference>
<sequence length="332" mass="36318">MWFETLTGFREQSPEQVRKNMSVNGELLKSHANEREFICGLLETPSLAELRLRVALSGSYSGQISVREEIADVQQLHTGKSNAGSLFQVASQFNLLEMVSPNVTPEQGIEGYESDRTQGPACAIAAGAGTIYRNYFANVNGESGQTSNNQIDCLADIGAALGNSDNHLWEMKNGYALASKKGLIEITNQIKSATESEIDNLRKLLHIGIQWNTEVTLNDSKHTVTQAYCSALPVAYSQQSSELWAGFARIVLEASYEATICTGILNFLKTGNNKVYLTLIGGGAFGNEMAWIMNAINRSLNLYKSVGIDVVIVSHGYSNNHVKELIHQFETG</sequence>
<protein>
    <submittedName>
        <fullName evidence="1">Uncharacterized protein</fullName>
    </submittedName>
</protein>
<comment type="caution">
    <text evidence="1">The sequence shown here is derived from an EMBL/GenBank/DDBJ whole genome shotgun (WGS) entry which is preliminary data.</text>
</comment>
<gene>
    <name evidence="1" type="ORF">QUF54_02310</name>
</gene>
<dbReference type="EMBL" id="JAUCGM010000076">
    <property type="protein sequence ID" value="MDM8562166.1"/>
    <property type="molecule type" value="Genomic_DNA"/>
</dbReference>
<keyword evidence="2" id="KW-1185">Reference proteome</keyword>
<evidence type="ECO:0000313" key="1">
    <source>
        <dbReference type="EMBL" id="MDM8562166.1"/>
    </source>
</evidence>
<accession>A0ABT7VR73</accession>
<reference evidence="1" key="1">
    <citation type="submission" date="2023-06" db="EMBL/GenBank/DDBJ databases">
        <title>Uncultivated large filamentous bacteria from sulfidic sediments reveal new species and different genomic features in energy metabolism and defense.</title>
        <authorList>
            <person name="Fonseca A."/>
        </authorList>
    </citation>
    <scope>NUCLEOTIDE SEQUENCE</scope>
    <source>
        <strain evidence="1">HSG4</strain>
    </source>
</reference>
<dbReference type="PANTHER" id="PTHR35609:SF1">
    <property type="entry name" value="MACRO DOMAIN-CONTAINING PROTEIN"/>
    <property type="match status" value="1"/>
</dbReference>
<evidence type="ECO:0000313" key="2">
    <source>
        <dbReference type="Proteomes" id="UP001171945"/>
    </source>
</evidence>
<organism evidence="1 2">
    <name type="scientific">Candidatus Marithioploca araucensis</name>
    <dbReference type="NCBI Taxonomy" id="70273"/>
    <lineage>
        <taxon>Bacteria</taxon>
        <taxon>Pseudomonadati</taxon>
        <taxon>Pseudomonadota</taxon>
        <taxon>Gammaproteobacteria</taxon>
        <taxon>Thiotrichales</taxon>
        <taxon>Thiotrichaceae</taxon>
        <taxon>Candidatus Marithioploca</taxon>
    </lineage>
</organism>
<dbReference type="PANTHER" id="PTHR35609">
    <property type="entry name" value="MACRO DOMAIN-CONTAINING PROTEIN"/>
    <property type="match status" value="1"/>
</dbReference>
<proteinExistence type="predicted"/>